<keyword evidence="1" id="KW-1133">Transmembrane helix</keyword>
<protein>
    <submittedName>
        <fullName evidence="2">Uncharacterized protein</fullName>
    </submittedName>
</protein>
<evidence type="ECO:0000256" key="1">
    <source>
        <dbReference type="SAM" id="Phobius"/>
    </source>
</evidence>
<dbReference type="OrthoDB" id="128570at2759"/>
<dbReference type="EMBL" id="NBNE01000595">
    <property type="protein sequence ID" value="OWZ18389.1"/>
    <property type="molecule type" value="Genomic_DNA"/>
</dbReference>
<reference evidence="3" key="1">
    <citation type="submission" date="2017-03" db="EMBL/GenBank/DDBJ databases">
        <title>Phytopthora megakarya and P. palmivora, two closely related causual agents of cacao black pod achieved similar genome size and gene model numbers by different mechanisms.</title>
        <authorList>
            <person name="Ali S."/>
            <person name="Shao J."/>
            <person name="Larry D.J."/>
            <person name="Kronmiller B."/>
            <person name="Shen D."/>
            <person name="Strem M.D."/>
            <person name="Melnick R.L."/>
            <person name="Guiltinan M.J."/>
            <person name="Tyler B.M."/>
            <person name="Meinhardt L.W."/>
            <person name="Bailey B.A."/>
        </authorList>
    </citation>
    <scope>NUCLEOTIDE SEQUENCE [LARGE SCALE GENOMIC DNA]</scope>
    <source>
        <strain evidence="3">zdho120</strain>
    </source>
</reference>
<dbReference type="SUPFAM" id="SSF46689">
    <property type="entry name" value="Homeodomain-like"/>
    <property type="match status" value="1"/>
</dbReference>
<dbReference type="AlphaFoldDB" id="A0A225WMK8"/>
<dbReference type="InterPro" id="IPR009057">
    <property type="entry name" value="Homeodomain-like_sf"/>
</dbReference>
<feature type="transmembrane region" description="Helical" evidence="1">
    <location>
        <begin position="16"/>
        <end position="36"/>
    </location>
</feature>
<dbReference type="Proteomes" id="UP000198211">
    <property type="component" value="Unassembled WGS sequence"/>
</dbReference>
<evidence type="ECO:0000313" key="2">
    <source>
        <dbReference type="EMBL" id="OWZ18389.1"/>
    </source>
</evidence>
<accession>A0A225WMK8</accession>
<keyword evidence="1" id="KW-0812">Transmembrane</keyword>
<sequence length="117" mass="14000">MTISIDMRWRAIVLTYIYYIDSSVVASIMGVSVRSISRWELLFRRRGNVIPNMQITRKTRWPPECITFVQEYVEEHPFFYIEELQTNLKIRFPDVKMFLQRLFVARCDLTSASRARS</sequence>
<name>A0A225WMK8_9STRA</name>
<evidence type="ECO:0000313" key="3">
    <source>
        <dbReference type="Proteomes" id="UP000198211"/>
    </source>
</evidence>
<gene>
    <name evidence="2" type="ORF">PHMEG_0007528</name>
</gene>
<organism evidence="2 3">
    <name type="scientific">Phytophthora megakarya</name>
    <dbReference type="NCBI Taxonomy" id="4795"/>
    <lineage>
        <taxon>Eukaryota</taxon>
        <taxon>Sar</taxon>
        <taxon>Stramenopiles</taxon>
        <taxon>Oomycota</taxon>
        <taxon>Peronosporomycetes</taxon>
        <taxon>Peronosporales</taxon>
        <taxon>Peronosporaceae</taxon>
        <taxon>Phytophthora</taxon>
    </lineage>
</organism>
<dbReference type="STRING" id="4795.A0A225WMK8"/>
<comment type="caution">
    <text evidence="2">The sequence shown here is derived from an EMBL/GenBank/DDBJ whole genome shotgun (WGS) entry which is preliminary data.</text>
</comment>
<proteinExistence type="predicted"/>
<keyword evidence="1" id="KW-0472">Membrane</keyword>
<keyword evidence="3" id="KW-1185">Reference proteome</keyword>